<dbReference type="Pfam" id="PF24102">
    <property type="entry name" value="FLAD1_M"/>
    <property type="match status" value="1"/>
</dbReference>
<accession>A0ABD2MN34</accession>
<keyword evidence="3" id="KW-1185">Reference proteome</keyword>
<dbReference type="AlphaFoldDB" id="A0ABD2MN34"/>
<feature type="domain" description="FAD synthase middle" evidence="1">
    <location>
        <begin position="45"/>
        <end position="119"/>
    </location>
</feature>
<evidence type="ECO:0000259" key="1">
    <source>
        <dbReference type="Pfam" id="PF24102"/>
    </source>
</evidence>
<evidence type="ECO:0000313" key="3">
    <source>
        <dbReference type="Proteomes" id="UP001516400"/>
    </source>
</evidence>
<comment type="caution">
    <text evidence="2">The sequence shown here is derived from an EMBL/GenBank/DDBJ whole genome shotgun (WGS) entry which is preliminary data.</text>
</comment>
<dbReference type="InterPro" id="IPR056596">
    <property type="entry name" value="FLAD1_M"/>
</dbReference>
<dbReference type="EMBL" id="JABFTP020000021">
    <property type="protein sequence ID" value="KAL3267763.1"/>
    <property type="molecule type" value="Genomic_DNA"/>
</dbReference>
<dbReference type="Proteomes" id="UP001516400">
    <property type="component" value="Unassembled WGS sequence"/>
</dbReference>
<gene>
    <name evidence="2" type="ORF">HHI36_006890</name>
</gene>
<proteinExistence type="predicted"/>
<sequence>MLKYYSELKFPRITVRNVFIFPGIPQFYEKAFCVVARDSFECYGRFYTRNVYLNATEEQILKNLNLLVKLCPGVEFGSYPVMNDANYKVKITIESSDEKTTNEAFSKLLELIPQQVIVKC</sequence>
<protein>
    <recommendedName>
        <fullName evidence="1">FAD synthase middle domain-containing protein</fullName>
    </recommendedName>
</protein>
<name>A0ABD2MN34_9CUCU</name>
<reference evidence="2 3" key="1">
    <citation type="journal article" date="2021" name="BMC Biol.">
        <title>Horizontally acquired antibacterial genes associated with adaptive radiation of ladybird beetles.</title>
        <authorList>
            <person name="Li H.S."/>
            <person name="Tang X.F."/>
            <person name="Huang Y.H."/>
            <person name="Xu Z.Y."/>
            <person name="Chen M.L."/>
            <person name="Du X.Y."/>
            <person name="Qiu B.Y."/>
            <person name="Chen P.T."/>
            <person name="Zhang W."/>
            <person name="Slipinski A."/>
            <person name="Escalona H.E."/>
            <person name="Waterhouse R.M."/>
            <person name="Zwick A."/>
            <person name="Pang H."/>
        </authorList>
    </citation>
    <scope>NUCLEOTIDE SEQUENCE [LARGE SCALE GENOMIC DNA]</scope>
    <source>
        <strain evidence="2">SYSU2018</strain>
    </source>
</reference>
<evidence type="ECO:0000313" key="2">
    <source>
        <dbReference type="EMBL" id="KAL3267763.1"/>
    </source>
</evidence>
<organism evidence="2 3">
    <name type="scientific">Cryptolaemus montrouzieri</name>
    <dbReference type="NCBI Taxonomy" id="559131"/>
    <lineage>
        <taxon>Eukaryota</taxon>
        <taxon>Metazoa</taxon>
        <taxon>Ecdysozoa</taxon>
        <taxon>Arthropoda</taxon>
        <taxon>Hexapoda</taxon>
        <taxon>Insecta</taxon>
        <taxon>Pterygota</taxon>
        <taxon>Neoptera</taxon>
        <taxon>Endopterygota</taxon>
        <taxon>Coleoptera</taxon>
        <taxon>Polyphaga</taxon>
        <taxon>Cucujiformia</taxon>
        <taxon>Coccinelloidea</taxon>
        <taxon>Coccinellidae</taxon>
        <taxon>Scymninae</taxon>
        <taxon>Scymnini</taxon>
        <taxon>Cryptolaemus</taxon>
    </lineage>
</organism>